<dbReference type="Pfam" id="PF15882">
    <property type="entry name" value="DUF4735"/>
    <property type="match status" value="1"/>
</dbReference>
<dbReference type="EMBL" id="BGPR01045758">
    <property type="protein sequence ID" value="GBO22694.1"/>
    <property type="molecule type" value="Genomic_DNA"/>
</dbReference>
<feature type="region of interest" description="Disordered" evidence="1">
    <location>
        <begin position="20"/>
        <end position="39"/>
    </location>
</feature>
<accession>A0A4Y2VE92</accession>
<keyword evidence="3" id="KW-1185">Reference proteome</keyword>
<dbReference type="OrthoDB" id="5949187at2759"/>
<dbReference type="InterPro" id="IPR031751">
    <property type="entry name" value="DUF4735"/>
</dbReference>
<comment type="caution">
    <text evidence="2">The sequence shown here is derived from an EMBL/GenBank/DDBJ whole genome shotgun (WGS) entry which is preliminary data.</text>
</comment>
<sequence>MFFKYHRLKKSTLIRQVRSSMPDERALSGNDDIPPAAGLHPHPPSALLADAANVGLCGMWGFRDFHRSTWLDTILSWQQPSGCYKDRAKWHCIGEIRMILELT</sequence>
<name>A0A4Y2VE92_ARAVE</name>
<gene>
    <name evidence="2" type="ORF">AVEN_275683_1</name>
</gene>
<dbReference type="Proteomes" id="UP000499080">
    <property type="component" value="Unassembled WGS sequence"/>
</dbReference>
<evidence type="ECO:0000313" key="3">
    <source>
        <dbReference type="Proteomes" id="UP000499080"/>
    </source>
</evidence>
<organism evidence="2 3">
    <name type="scientific">Araneus ventricosus</name>
    <name type="common">Orbweaver spider</name>
    <name type="synonym">Epeira ventricosa</name>
    <dbReference type="NCBI Taxonomy" id="182803"/>
    <lineage>
        <taxon>Eukaryota</taxon>
        <taxon>Metazoa</taxon>
        <taxon>Ecdysozoa</taxon>
        <taxon>Arthropoda</taxon>
        <taxon>Chelicerata</taxon>
        <taxon>Arachnida</taxon>
        <taxon>Araneae</taxon>
        <taxon>Araneomorphae</taxon>
        <taxon>Entelegynae</taxon>
        <taxon>Araneoidea</taxon>
        <taxon>Araneidae</taxon>
        <taxon>Araneus</taxon>
    </lineage>
</organism>
<protein>
    <submittedName>
        <fullName evidence="2">Uncharacterized protein</fullName>
    </submittedName>
</protein>
<dbReference type="AlphaFoldDB" id="A0A4Y2VE92"/>
<evidence type="ECO:0000313" key="2">
    <source>
        <dbReference type="EMBL" id="GBO22694.1"/>
    </source>
</evidence>
<evidence type="ECO:0000256" key="1">
    <source>
        <dbReference type="SAM" id="MobiDB-lite"/>
    </source>
</evidence>
<proteinExistence type="predicted"/>
<reference evidence="2 3" key="1">
    <citation type="journal article" date="2019" name="Sci. Rep.">
        <title>Orb-weaving spider Araneus ventricosus genome elucidates the spidroin gene catalogue.</title>
        <authorList>
            <person name="Kono N."/>
            <person name="Nakamura H."/>
            <person name="Ohtoshi R."/>
            <person name="Moran D.A.P."/>
            <person name="Shinohara A."/>
            <person name="Yoshida Y."/>
            <person name="Fujiwara M."/>
            <person name="Mori M."/>
            <person name="Tomita M."/>
            <person name="Arakawa K."/>
        </authorList>
    </citation>
    <scope>NUCLEOTIDE SEQUENCE [LARGE SCALE GENOMIC DNA]</scope>
</reference>